<organism evidence="2">
    <name type="scientific">Caulobacter sp. 73W</name>
    <dbReference type="NCBI Taxonomy" id="3161137"/>
    <lineage>
        <taxon>Bacteria</taxon>
        <taxon>Pseudomonadati</taxon>
        <taxon>Pseudomonadota</taxon>
        <taxon>Alphaproteobacteria</taxon>
        <taxon>Caulobacterales</taxon>
        <taxon>Caulobacteraceae</taxon>
        <taxon>Caulobacter</taxon>
    </lineage>
</organism>
<dbReference type="EMBL" id="CP158375">
    <property type="protein sequence ID" value="XDO96680.1"/>
    <property type="molecule type" value="Genomic_DNA"/>
</dbReference>
<dbReference type="Gene3D" id="1.10.390.10">
    <property type="entry name" value="Neutral Protease Domain 2"/>
    <property type="match status" value="1"/>
</dbReference>
<proteinExistence type="predicted"/>
<accession>A0AB39KSI2</accession>
<keyword evidence="1" id="KW-0732">Signal</keyword>
<evidence type="ECO:0000313" key="2">
    <source>
        <dbReference type="EMBL" id="XDO96680.1"/>
    </source>
</evidence>
<dbReference type="AlphaFoldDB" id="A0AB39KSI2"/>
<evidence type="ECO:0008006" key="3">
    <source>
        <dbReference type="Google" id="ProtNLM"/>
    </source>
</evidence>
<dbReference type="RefSeq" id="WP_369059520.1">
    <property type="nucleotide sequence ID" value="NZ_CP158375.1"/>
</dbReference>
<dbReference type="SUPFAM" id="SSF55486">
    <property type="entry name" value="Metalloproteases ('zincins'), catalytic domain"/>
    <property type="match status" value="1"/>
</dbReference>
<gene>
    <name evidence="2" type="ORF">ABOZ73_18230</name>
</gene>
<sequence>MVRRALLLGAGLAALASAAQAQTFDATFKPVRQGDEVTGIEVVSTLKDVSDAAPFSLSAPVVYAGVPGIADRVQDLKVIDAAGEVPLVSSDDPAAPGGFPYFRHWNAQRDVSYPVTISYRSVVQPVGSRQGPPFGIRPSGGGVSGAGSGFLVIPSHIKSGVSRIKWDLSDMPAGSTGIASFGEGAVEVKGPPSRLMQSWYIAGPVGRYPAEGQDHGFSAAWLGASPFDPAVDAAWSAKLYTFIAEDLKYLQPPPPYRVFMRFLDTPPVGGGTALPNSFMLSQASAPRDPKAIGPRRTLAHEMMHQWTGGIEAPQGISSWFSEGLNTYLTAVLPKRGGFTTIADYAEEVAEISEGYYGVAARTWTAERIAKAGFGDEKIRHVPYNRGALYFADIDARIRAKSGGKRRLEDALQPLFVAREAGQRFDHAAWKAFVVRELGEGVDKEFEDRILNGVLFKPHSNAFGPCFQLAPKTYVQGGDTLEGYTFVRKPGVSDRACKAW</sequence>
<reference evidence="2" key="1">
    <citation type="submission" date="2024-06" db="EMBL/GenBank/DDBJ databases">
        <title>Caulobacter inopinatus, sp. nov.</title>
        <authorList>
            <person name="Donachie S.P."/>
        </authorList>
    </citation>
    <scope>NUCLEOTIDE SEQUENCE</scope>
    <source>
        <strain evidence="2">73W</strain>
    </source>
</reference>
<feature type="signal peptide" evidence="1">
    <location>
        <begin position="1"/>
        <end position="21"/>
    </location>
</feature>
<name>A0AB39KSI2_9CAUL</name>
<feature type="chain" id="PRO_5044299733" description="Peptidase M61 catalytic domain-containing protein" evidence="1">
    <location>
        <begin position="22"/>
        <end position="499"/>
    </location>
</feature>
<dbReference type="InterPro" id="IPR027268">
    <property type="entry name" value="Peptidase_M4/M1_CTD_sf"/>
</dbReference>
<protein>
    <recommendedName>
        <fullName evidence="3">Peptidase M61 catalytic domain-containing protein</fullName>
    </recommendedName>
</protein>
<evidence type="ECO:0000256" key="1">
    <source>
        <dbReference type="SAM" id="SignalP"/>
    </source>
</evidence>